<feature type="compositionally biased region" description="Polar residues" evidence="1">
    <location>
        <begin position="88"/>
        <end position="99"/>
    </location>
</feature>
<evidence type="ECO:0000313" key="3">
    <source>
        <dbReference type="Proteomes" id="UP001443914"/>
    </source>
</evidence>
<comment type="caution">
    <text evidence="2">The sequence shown here is derived from an EMBL/GenBank/DDBJ whole genome shotgun (WGS) entry which is preliminary data.</text>
</comment>
<proteinExistence type="predicted"/>
<feature type="compositionally biased region" description="Low complexity" evidence="1">
    <location>
        <begin position="69"/>
        <end position="87"/>
    </location>
</feature>
<sequence length="127" mass="13307">MSLLRALSKSKGGCGGGDSGGGGDGEYDKLQDKNNKNNNSSSSSVVGQYKAVLKRAQSVPVRVLFGTSKGKFKSSSSSLSQTTSPLGNNSEPSKQSETNKGGKAHPVFGLFDGRSWSKKKLTNNTNF</sequence>
<evidence type="ECO:0000313" key="2">
    <source>
        <dbReference type="EMBL" id="KAK9749644.1"/>
    </source>
</evidence>
<protein>
    <submittedName>
        <fullName evidence="2">Uncharacterized protein</fullName>
    </submittedName>
</protein>
<keyword evidence="3" id="KW-1185">Reference proteome</keyword>
<gene>
    <name evidence="2" type="ORF">RND81_02G140600</name>
</gene>
<feature type="compositionally biased region" description="Basic and acidic residues" evidence="1">
    <location>
        <begin position="26"/>
        <end position="35"/>
    </location>
</feature>
<accession>A0AAW1MLE9</accession>
<organism evidence="2 3">
    <name type="scientific">Saponaria officinalis</name>
    <name type="common">Common soapwort</name>
    <name type="synonym">Lychnis saponaria</name>
    <dbReference type="NCBI Taxonomy" id="3572"/>
    <lineage>
        <taxon>Eukaryota</taxon>
        <taxon>Viridiplantae</taxon>
        <taxon>Streptophyta</taxon>
        <taxon>Embryophyta</taxon>
        <taxon>Tracheophyta</taxon>
        <taxon>Spermatophyta</taxon>
        <taxon>Magnoliopsida</taxon>
        <taxon>eudicotyledons</taxon>
        <taxon>Gunneridae</taxon>
        <taxon>Pentapetalae</taxon>
        <taxon>Caryophyllales</taxon>
        <taxon>Caryophyllaceae</taxon>
        <taxon>Caryophylleae</taxon>
        <taxon>Saponaria</taxon>
    </lineage>
</organism>
<evidence type="ECO:0000256" key="1">
    <source>
        <dbReference type="SAM" id="MobiDB-lite"/>
    </source>
</evidence>
<feature type="region of interest" description="Disordered" evidence="1">
    <location>
        <begin position="69"/>
        <end position="115"/>
    </location>
</feature>
<dbReference type="EMBL" id="JBDFQZ010000002">
    <property type="protein sequence ID" value="KAK9749644.1"/>
    <property type="molecule type" value="Genomic_DNA"/>
</dbReference>
<dbReference type="AlphaFoldDB" id="A0AAW1MLE9"/>
<feature type="compositionally biased region" description="Gly residues" evidence="1">
    <location>
        <begin position="12"/>
        <end position="24"/>
    </location>
</feature>
<reference evidence="2" key="1">
    <citation type="submission" date="2024-03" db="EMBL/GenBank/DDBJ databases">
        <title>WGS assembly of Saponaria officinalis var. Norfolk2.</title>
        <authorList>
            <person name="Jenkins J."/>
            <person name="Shu S."/>
            <person name="Grimwood J."/>
            <person name="Barry K."/>
            <person name="Goodstein D."/>
            <person name="Schmutz J."/>
            <person name="Leebens-Mack J."/>
            <person name="Osbourn A."/>
        </authorList>
    </citation>
    <scope>NUCLEOTIDE SEQUENCE [LARGE SCALE GENOMIC DNA]</scope>
    <source>
        <strain evidence="2">JIC</strain>
    </source>
</reference>
<feature type="region of interest" description="Disordered" evidence="1">
    <location>
        <begin position="1"/>
        <end position="45"/>
    </location>
</feature>
<dbReference type="Proteomes" id="UP001443914">
    <property type="component" value="Unassembled WGS sequence"/>
</dbReference>
<name>A0AAW1MLE9_SAPOF</name>